<dbReference type="GO" id="GO:0015562">
    <property type="term" value="F:efflux transmembrane transporter activity"/>
    <property type="evidence" value="ECO:0007669"/>
    <property type="project" value="InterPro"/>
</dbReference>
<keyword evidence="6" id="KW-0472">Membrane</keyword>
<dbReference type="Pfam" id="PF02321">
    <property type="entry name" value="OEP"/>
    <property type="match status" value="1"/>
</dbReference>
<evidence type="ECO:0000256" key="7">
    <source>
        <dbReference type="ARBA" id="ARBA00023237"/>
    </source>
</evidence>
<dbReference type="STRING" id="1224947.SAMN05216480_104127"/>
<dbReference type="GO" id="GO:0009279">
    <property type="term" value="C:cell outer membrane"/>
    <property type="evidence" value="ECO:0007669"/>
    <property type="project" value="UniProtKB-SubCell"/>
</dbReference>
<dbReference type="PANTHER" id="PTHR30026:SF20">
    <property type="entry name" value="OUTER MEMBRANE PROTEIN TOLC"/>
    <property type="match status" value="1"/>
</dbReference>
<dbReference type="RefSeq" id="WP_093024590.1">
    <property type="nucleotide sequence ID" value="NZ_FPBK01000004.1"/>
</dbReference>
<dbReference type="GO" id="GO:1990281">
    <property type="term" value="C:efflux pump complex"/>
    <property type="evidence" value="ECO:0007669"/>
    <property type="project" value="TreeGrafter"/>
</dbReference>
<dbReference type="AlphaFoldDB" id="A0A1I7GDI7"/>
<dbReference type="Proteomes" id="UP000199138">
    <property type="component" value="Unassembled WGS sequence"/>
</dbReference>
<keyword evidence="11" id="KW-1185">Reference proteome</keyword>
<feature type="coiled-coil region" evidence="8">
    <location>
        <begin position="329"/>
        <end position="388"/>
    </location>
</feature>
<keyword evidence="5" id="KW-0812">Transmembrane</keyword>
<reference evidence="10 11" key="1">
    <citation type="submission" date="2016-10" db="EMBL/GenBank/DDBJ databases">
        <authorList>
            <person name="de Groot N.N."/>
        </authorList>
    </citation>
    <scope>NUCLEOTIDE SEQUENCE [LARGE SCALE GENOMIC DNA]</scope>
    <source>
        <strain evidence="10 11">CGMCC 1.12333</strain>
    </source>
</reference>
<evidence type="ECO:0000256" key="8">
    <source>
        <dbReference type="SAM" id="Coils"/>
    </source>
</evidence>
<evidence type="ECO:0000256" key="5">
    <source>
        <dbReference type="ARBA" id="ARBA00022692"/>
    </source>
</evidence>
<name>A0A1I7GDI7_9FLAO</name>
<dbReference type="InterPro" id="IPR051906">
    <property type="entry name" value="TolC-like"/>
</dbReference>
<protein>
    <submittedName>
        <fullName evidence="10">Outer membrane protein TolC</fullName>
    </submittedName>
</protein>
<evidence type="ECO:0000256" key="9">
    <source>
        <dbReference type="SAM" id="SignalP"/>
    </source>
</evidence>
<keyword evidence="9" id="KW-0732">Signal</keyword>
<comment type="similarity">
    <text evidence="2">Belongs to the outer membrane factor (OMF) (TC 1.B.17) family.</text>
</comment>
<gene>
    <name evidence="10" type="ORF">SAMN05216480_104127</name>
</gene>
<dbReference type="GO" id="GO:0015288">
    <property type="term" value="F:porin activity"/>
    <property type="evidence" value="ECO:0007669"/>
    <property type="project" value="TreeGrafter"/>
</dbReference>
<comment type="subcellular location">
    <subcellularLocation>
        <location evidence="1">Cell outer membrane</location>
    </subcellularLocation>
</comment>
<dbReference type="SUPFAM" id="SSF56954">
    <property type="entry name" value="Outer membrane efflux proteins (OEP)"/>
    <property type="match status" value="1"/>
</dbReference>
<evidence type="ECO:0000313" key="11">
    <source>
        <dbReference type="Proteomes" id="UP000199138"/>
    </source>
</evidence>
<dbReference type="Gene3D" id="1.20.1600.10">
    <property type="entry name" value="Outer membrane efflux proteins (OEP)"/>
    <property type="match status" value="1"/>
</dbReference>
<dbReference type="InterPro" id="IPR003423">
    <property type="entry name" value="OMP_efflux"/>
</dbReference>
<feature type="chain" id="PRO_5011567779" evidence="9">
    <location>
        <begin position="28"/>
        <end position="436"/>
    </location>
</feature>
<evidence type="ECO:0000256" key="1">
    <source>
        <dbReference type="ARBA" id="ARBA00004442"/>
    </source>
</evidence>
<proteinExistence type="inferred from homology"/>
<sequence>MFSLKCKNRKYCFSLLLVLSICFSAWSQEQKLSLEDARKAALAYSHDIKNGNLRLQQAEASKKAALSNYFPTVQALGTAMYNFNNFISAIPILLPEDIDKVYLATAVATEVVYAGGKVRTGNKLTDIQVYVNTIRADQSIDSVLLNTEQKYWQLVQLQEQQKVVSVSKAYLDELLQQQEDLLAAGLIAKNQLLQVKVKRSELLLQKSKLSNMRKLALLDLALYTGIPFDTLLIASDTIHHVAAPELKYQQPNLNLENNSNYQLLQKSVEASKLQTKMAKSDLYPQIAIGFSATKLGTFHQDLSTDIQPIAFGTVSIPISNWWGSTKQEIKQRELQESIAENNLKNVEDRLKVGIMQSWYNLEDAFKQIEYAQENVAFAEENLKVQRDNYNSGLNNLTDLLDAQRTKQEAATALVTAYANFEIMEMTYLFRTDQLEQ</sequence>
<evidence type="ECO:0000256" key="2">
    <source>
        <dbReference type="ARBA" id="ARBA00007613"/>
    </source>
</evidence>
<feature type="signal peptide" evidence="9">
    <location>
        <begin position="1"/>
        <end position="27"/>
    </location>
</feature>
<keyword evidence="8" id="KW-0175">Coiled coil</keyword>
<evidence type="ECO:0000256" key="4">
    <source>
        <dbReference type="ARBA" id="ARBA00022452"/>
    </source>
</evidence>
<evidence type="ECO:0000256" key="6">
    <source>
        <dbReference type="ARBA" id="ARBA00023136"/>
    </source>
</evidence>
<dbReference type="OrthoDB" id="9807719at2"/>
<keyword evidence="4" id="KW-1134">Transmembrane beta strand</keyword>
<accession>A0A1I7GDI7</accession>
<evidence type="ECO:0000313" key="10">
    <source>
        <dbReference type="EMBL" id="SFU46495.1"/>
    </source>
</evidence>
<organism evidence="10 11">
    <name type="scientific">Pustulibacterium marinum</name>
    <dbReference type="NCBI Taxonomy" id="1224947"/>
    <lineage>
        <taxon>Bacteria</taxon>
        <taxon>Pseudomonadati</taxon>
        <taxon>Bacteroidota</taxon>
        <taxon>Flavobacteriia</taxon>
        <taxon>Flavobacteriales</taxon>
        <taxon>Flavobacteriaceae</taxon>
        <taxon>Pustulibacterium</taxon>
    </lineage>
</organism>
<dbReference type="EMBL" id="FPBK01000004">
    <property type="protein sequence ID" value="SFU46495.1"/>
    <property type="molecule type" value="Genomic_DNA"/>
</dbReference>
<keyword evidence="7" id="KW-0998">Cell outer membrane</keyword>
<keyword evidence="3" id="KW-0813">Transport</keyword>
<dbReference type="PANTHER" id="PTHR30026">
    <property type="entry name" value="OUTER MEMBRANE PROTEIN TOLC"/>
    <property type="match status" value="1"/>
</dbReference>
<evidence type="ECO:0000256" key="3">
    <source>
        <dbReference type="ARBA" id="ARBA00022448"/>
    </source>
</evidence>